<feature type="region of interest" description="Disordered" evidence="1">
    <location>
        <begin position="134"/>
        <end position="173"/>
    </location>
</feature>
<dbReference type="Proteomes" id="UP001151002">
    <property type="component" value="Unassembled WGS sequence"/>
</dbReference>
<sequence length="173" mass="16790">MRMRRSVSAVALVAAVAVSAVPVTAGAAFAKPAASKPAQSKPGKPAKPAKVSFAATGSVTAVDLGSSTVTVAVKSGTKDVKGRTVSISVPASARIVVNGGGRTLGAVSAGFRITVTGSHVGSLYTAAKIQAHGVRATPAPAPSPSVTPAPAPSTGPDDSATPDDDVDPTLAAQ</sequence>
<evidence type="ECO:0000256" key="2">
    <source>
        <dbReference type="SAM" id="SignalP"/>
    </source>
</evidence>
<keyword evidence="2" id="KW-0732">Signal</keyword>
<keyword evidence="4" id="KW-1185">Reference proteome</keyword>
<comment type="caution">
    <text evidence="3">The sequence shown here is derived from an EMBL/GenBank/DDBJ whole genome shotgun (WGS) entry which is preliminary data.</text>
</comment>
<protein>
    <submittedName>
        <fullName evidence="3">Uncharacterized protein</fullName>
    </submittedName>
</protein>
<feature type="signal peptide" evidence="2">
    <location>
        <begin position="1"/>
        <end position="30"/>
    </location>
</feature>
<dbReference type="EMBL" id="JAPNTZ010000015">
    <property type="protein sequence ID" value="MCY1143542.1"/>
    <property type="molecule type" value="Genomic_DNA"/>
</dbReference>
<dbReference type="RefSeq" id="WP_267568060.1">
    <property type="nucleotide sequence ID" value="NZ_JAPNTZ010000015.1"/>
</dbReference>
<evidence type="ECO:0000256" key="1">
    <source>
        <dbReference type="SAM" id="MobiDB-lite"/>
    </source>
</evidence>
<evidence type="ECO:0000313" key="4">
    <source>
        <dbReference type="Proteomes" id="UP001151002"/>
    </source>
</evidence>
<organism evidence="3 4">
    <name type="scientific">Paractinoplanes pyxinae</name>
    <dbReference type="NCBI Taxonomy" id="2997416"/>
    <lineage>
        <taxon>Bacteria</taxon>
        <taxon>Bacillati</taxon>
        <taxon>Actinomycetota</taxon>
        <taxon>Actinomycetes</taxon>
        <taxon>Micromonosporales</taxon>
        <taxon>Micromonosporaceae</taxon>
        <taxon>Paractinoplanes</taxon>
    </lineage>
</organism>
<accession>A0ABT4BAJ4</accession>
<name>A0ABT4BAJ4_9ACTN</name>
<feature type="compositionally biased region" description="Pro residues" evidence="1">
    <location>
        <begin position="139"/>
        <end position="153"/>
    </location>
</feature>
<proteinExistence type="predicted"/>
<reference evidence="3" key="1">
    <citation type="submission" date="2022-11" db="EMBL/GenBank/DDBJ databases">
        <authorList>
            <person name="Somphong A."/>
            <person name="Phongsopitanun W."/>
        </authorList>
    </citation>
    <scope>NUCLEOTIDE SEQUENCE</scope>
    <source>
        <strain evidence="3">Pm04-4</strain>
    </source>
</reference>
<evidence type="ECO:0000313" key="3">
    <source>
        <dbReference type="EMBL" id="MCY1143542.1"/>
    </source>
</evidence>
<gene>
    <name evidence="3" type="ORF">OWR29_36550</name>
</gene>
<feature type="chain" id="PRO_5046350397" evidence="2">
    <location>
        <begin position="31"/>
        <end position="173"/>
    </location>
</feature>